<evidence type="ECO:0000313" key="2">
    <source>
        <dbReference type="Proteomes" id="UP000554482"/>
    </source>
</evidence>
<proteinExistence type="predicted"/>
<dbReference type="AlphaFoldDB" id="A0A7J6VW63"/>
<evidence type="ECO:0000313" key="1">
    <source>
        <dbReference type="EMBL" id="KAF5188410.1"/>
    </source>
</evidence>
<evidence type="ECO:0008006" key="3">
    <source>
        <dbReference type="Google" id="ProtNLM"/>
    </source>
</evidence>
<keyword evidence="2" id="KW-1185">Reference proteome</keyword>
<reference evidence="1 2" key="1">
    <citation type="submission" date="2020-06" db="EMBL/GenBank/DDBJ databases">
        <title>Transcriptomic and genomic resources for Thalictrum thalictroides and T. hernandezii: Facilitating candidate gene discovery in an emerging model plant lineage.</title>
        <authorList>
            <person name="Arias T."/>
            <person name="Riano-Pachon D.M."/>
            <person name="Di Stilio V.S."/>
        </authorList>
    </citation>
    <scope>NUCLEOTIDE SEQUENCE [LARGE SCALE GENOMIC DNA]</scope>
    <source>
        <strain evidence="2">cv. WT478/WT964</strain>
        <tissue evidence="1">Leaves</tissue>
    </source>
</reference>
<organism evidence="1 2">
    <name type="scientific">Thalictrum thalictroides</name>
    <name type="common">Rue-anemone</name>
    <name type="synonym">Anemone thalictroides</name>
    <dbReference type="NCBI Taxonomy" id="46969"/>
    <lineage>
        <taxon>Eukaryota</taxon>
        <taxon>Viridiplantae</taxon>
        <taxon>Streptophyta</taxon>
        <taxon>Embryophyta</taxon>
        <taxon>Tracheophyta</taxon>
        <taxon>Spermatophyta</taxon>
        <taxon>Magnoliopsida</taxon>
        <taxon>Ranunculales</taxon>
        <taxon>Ranunculaceae</taxon>
        <taxon>Thalictroideae</taxon>
        <taxon>Thalictrum</taxon>
    </lineage>
</organism>
<comment type="caution">
    <text evidence="1">The sequence shown here is derived from an EMBL/GenBank/DDBJ whole genome shotgun (WGS) entry which is preliminary data.</text>
</comment>
<gene>
    <name evidence="1" type="ORF">FRX31_022003</name>
</gene>
<protein>
    <recommendedName>
        <fullName evidence="3">RNase H type-1 domain-containing protein</fullName>
    </recommendedName>
</protein>
<accession>A0A7J6VW63</accession>
<name>A0A7J6VW63_THATH</name>
<sequence length="84" mass="9845">MAVVEHFSNNNIPWQMLSTWWNATKELHDDLKITHTYKEANFSDDAMSKHGAGMTMDFGRWWDSSPSFVLELENPAKKYYRVCS</sequence>
<dbReference type="EMBL" id="JABWDY010026825">
    <property type="protein sequence ID" value="KAF5188410.1"/>
    <property type="molecule type" value="Genomic_DNA"/>
</dbReference>
<dbReference type="Proteomes" id="UP000554482">
    <property type="component" value="Unassembled WGS sequence"/>
</dbReference>